<evidence type="ECO:0000313" key="2">
    <source>
        <dbReference type="Proteomes" id="UP000013280"/>
    </source>
</evidence>
<proteinExistence type="predicted"/>
<dbReference type="RefSeq" id="WP_004635455.1">
    <property type="nucleotide sequence ID" value="NZ_APMQ01000018.1"/>
</dbReference>
<sequence length="141" mass="16212">MDTNKKREIIKGKFPCEVPIIFSGIAPGVLDFVVHCKEEDKHLFEMFAATLRFRAGRGAYTRNNAYTKMRRLILSAQYKESGSFILEFEWPKEPVFLHLDEGDVLSPCDDEYFTSLEKKNLRAALEAKLNVNRPAAKQLKI</sequence>
<organism evidence="1 2">
    <name type="scientific">Ralstonia pickettii OR214</name>
    <dbReference type="NCBI Taxonomy" id="1264675"/>
    <lineage>
        <taxon>Bacteria</taxon>
        <taxon>Pseudomonadati</taxon>
        <taxon>Pseudomonadota</taxon>
        <taxon>Betaproteobacteria</taxon>
        <taxon>Burkholderiales</taxon>
        <taxon>Burkholderiaceae</taxon>
        <taxon>Ralstonia</taxon>
    </lineage>
</organism>
<dbReference type="Proteomes" id="UP000013280">
    <property type="component" value="Unassembled WGS sequence"/>
</dbReference>
<protein>
    <submittedName>
        <fullName evidence="1">Uncharacterized protein</fullName>
    </submittedName>
</protein>
<dbReference type="EMBL" id="APMQ01000018">
    <property type="protein sequence ID" value="ENZ75283.1"/>
    <property type="molecule type" value="Genomic_DNA"/>
</dbReference>
<dbReference type="AlphaFoldDB" id="R0DP09"/>
<evidence type="ECO:0000313" key="1">
    <source>
        <dbReference type="EMBL" id="ENZ75283.1"/>
    </source>
</evidence>
<comment type="caution">
    <text evidence="1">The sequence shown here is derived from an EMBL/GenBank/DDBJ whole genome shotgun (WGS) entry which is preliminary data.</text>
</comment>
<accession>R0DP09</accession>
<gene>
    <name evidence="1" type="ORF">OR214_04725</name>
</gene>
<name>R0DP09_RALPI</name>
<reference evidence="1 2" key="1">
    <citation type="journal article" date="2013" name="Genome Announc.">
        <title>Draft Genome Sequence for Ralstonia sp. Strain OR214, a Bacterium with Potential for Bioremediation.</title>
        <authorList>
            <person name="Utturkar S.M."/>
            <person name="Bollmann A."/>
            <person name="Brzoska R.M."/>
            <person name="Klingeman D.M."/>
            <person name="Epstein S.E."/>
            <person name="Palumbo A.V."/>
            <person name="Brown S.D."/>
        </authorList>
    </citation>
    <scope>NUCLEOTIDE SEQUENCE [LARGE SCALE GENOMIC DNA]</scope>
    <source>
        <strain evidence="1 2">OR214</strain>
    </source>
</reference>